<feature type="chain" id="PRO_5040874984" description="Gram-positive cocci surface proteins LPxTG domain-containing protein" evidence="6">
    <location>
        <begin position="21"/>
        <end position="662"/>
    </location>
</feature>
<evidence type="ECO:0000313" key="8">
    <source>
        <dbReference type="EMBL" id="GLK01505.1"/>
    </source>
</evidence>
<reference evidence="8" key="1">
    <citation type="journal article" date="2014" name="Int. J. Syst. Evol. Microbiol.">
        <title>Complete genome sequence of Corynebacterium casei LMG S-19264T (=DSM 44701T), isolated from a smear-ripened cheese.</title>
        <authorList>
            <consortium name="US DOE Joint Genome Institute (JGI-PGF)"/>
            <person name="Walter F."/>
            <person name="Albersmeier A."/>
            <person name="Kalinowski J."/>
            <person name="Ruckert C."/>
        </authorList>
    </citation>
    <scope>NUCLEOTIDE SEQUENCE</scope>
    <source>
        <strain evidence="8">VKM Ac-1958</strain>
    </source>
</reference>
<dbReference type="CDD" id="cd21112">
    <property type="entry name" value="alphaLP-like"/>
    <property type="match status" value="1"/>
</dbReference>
<evidence type="ECO:0000256" key="5">
    <source>
        <dbReference type="SAM" id="Phobius"/>
    </source>
</evidence>
<reference evidence="8" key="2">
    <citation type="submission" date="2023-01" db="EMBL/GenBank/DDBJ databases">
        <authorList>
            <person name="Sun Q."/>
            <person name="Evtushenko L."/>
        </authorList>
    </citation>
    <scope>NUCLEOTIDE SEQUENCE</scope>
    <source>
        <strain evidence="8">VKM Ac-1958</strain>
    </source>
</reference>
<evidence type="ECO:0000256" key="1">
    <source>
        <dbReference type="ARBA" id="ARBA00022512"/>
    </source>
</evidence>
<dbReference type="Gene3D" id="2.40.10.10">
    <property type="entry name" value="Trypsin-like serine proteases"/>
    <property type="match status" value="2"/>
</dbReference>
<dbReference type="InterPro" id="IPR019931">
    <property type="entry name" value="LPXTG_anchor"/>
</dbReference>
<feature type="signal peptide" evidence="6">
    <location>
        <begin position="1"/>
        <end position="20"/>
    </location>
</feature>
<keyword evidence="4" id="KW-0572">Peptidoglycan-anchor</keyword>
<evidence type="ECO:0000256" key="3">
    <source>
        <dbReference type="ARBA" id="ARBA00022729"/>
    </source>
</evidence>
<proteinExistence type="predicted"/>
<keyword evidence="5" id="KW-0812">Transmembrane</keyword>
<feature type="transmembrane region" description="Helical" evidence="5">
    <location>
        <begin position="634"/>
        <end position="655"/>
    </location>
</feature>
<evidence type="ECO:0000256" key="6">
    <source>
        <dbReference type="SAM" id="SignalP"/>
    </source>
</evidence>
<feature type="domain" description="Gram-positive cocci surface proteins LPxTG" evidence="7">
    <location>
        <begin position="624"/>
        <end position="662"/>
    </location>
</feature>
<dbReference type="Proteomes" id="UP001142325">
    <property type="component" value="Unassembled WGS sequence"/>
</dbReference>
<keyword evidence="9" id="KW-1185">Reference proteome</keyword>
<keyword evidence="5" id="KW-0472">Membrane</keyword>
<dbReference type="PROSITE" id="PS50847">
    <property type="entry name" value="GRAM_POS_ANCHORING"/>
    <property type="match status" value="1"/>
</dbReference>
<name>A0A9W6M845_9MICO</name>
<dbReference type="SUPFAM" id="SSF50494">
    <property type="entry name" value="Trypsin-like serine proteases"/>
    <property type="match status" value="1"/>
</dbReference>
<evidence type="ECO:0000256" key="2">
    <source>
        <dbReference type="ARBA" id="ARBA00022525"/>
    </source>
</evidence>
<keyword evidence="2" id="KW-0964">Secreted</keyword>
<comment type="caution">
    <text evidence="8">The sequence shown here is derived from an EMBL/GenBank/DDBJ whole genome shotgun (WGS) entry which is preliminary data.</text>
</comment>
<protein>
    <recommendedName>
        <fullName evidence="7">Gram-positive cocci surface proteins LPxTG domain-containing protein</fullName>
    </recommendedName>
</protein>
<dbReference type="InterPro" id="IPR013783">
    <property type="entry name" value="Ig-like_fold"/>
</dbReference>
<organism evidence="8 9">
    <name type="scientific">Microbacterium keratanolyticum</name>
    <dbReference type="NCBI Taxonomy" id="67574"/>
    <lineage>
        <taxon>Bacteria</taxon>
        <taxon>Bacillati</taxon>
        <taxon>Actinomycetota</taxon>
        <taxon>Actinomycetes</taxon>
        <taxon>Micrococcales</taxon>
        <taxon>Microbacteriaceae</taxon>
        <taxon>Microbacterium</taxon>
    </lineage>
</organism>
<dbReference type="InterPro" id="IPR043504">
    <property type="entry name" value="Peptidase_S1_PA_chymotrypsin"/>
</dbReference>
<evidence type="ECO:0000313" key="9">
    <source>
        <dbReference type="Proteomes" id="UP001142325"/>
    </source>
</evidence>
<dbReference type="EMBL" id="BSET01000001">
    <property type="protein sequence ID" value="GLK01505.1"/>
    <property type="molecule type" value="Genomic_DNA"/>
</dbReference>
<keyword evidence="5" id="KW-1133">Transmembrane helix</keyword>
<dbReference type="Gene3D" id="2.60.40.10">
    <property type="entry name" value="Immunoglobulins"/>
    <property type="match status" value="1"/>
</dbReference>
<evidence type="ECO:0000259" key="7">
    <source>
        <dbReference type="PROSITE" id="PS50847"/>
    </source>
</evidence>
<gene>
    <name evidence="8" type="ORF">GCM10017596_12200</name>
</gene>
<keyword evidence="1" id="KW-0134">Cell wall</keyword>
<dbReference type="GO" id="GO:0005975">
    <property type="term" value="P:carbohydrate metabolic process"/>
    <property type="evidence" value="ECO:0007669"/>
    <property type="project" value="UniProtKB-ARBA"/>
</dbReference>
<dbReference type="AlphaFoldDB" id="A0A9W6M845"/>
<keyword evidence="3 6" id="KW-0732">Signal</keyword>
<accession>A0A9W6M845</accession>
<dbReference type="InterPro" id="IPR009003">
    <property type="entry name" value="Peptidase_S1_PA"/>
</dbReference>
<evidence type="ECO:0000256" key="4">
    <source>
        <dbReference type="ARBA" id="ARBA00023088"/>
    </source>
</evidence>
<sequence>MAALALTASGVVLTPIAASAQGASDVAPTDDAGYQAFVQELIAEDAAVTAVSQDGNGNVVVAAVEGTLAETTVAQLQSYENVVLKDRPVAQAYAIDDVVGGAGYAVNRASVCSFGFSGWSPTGDPAIITAGHCGPTGATIERTLPSEDDAPYFPGFEPRYTPAILDSVGTMAFSQWGGPGGSEGGHGDLDSTDIAAIAVTNSDLRLRPLVTDWTSWQSEDLSLSGTPVTAVGTVQVGDQITRSGRSTGTTTGDVTGAPGAEVVEDKSWTRVCEIVTPVPTNCHWVYGFWTDADTRPGDSGGAYMRGTTAVGVLSGGGGGMSFATDLQNGLRLTGGYTVMLDLAEPIVTSDLAVAPNGIVHGTGPAGLTLRVTLGSSTTELPIAADGTWSFRAPTTEGAHAYSLATLDDGFNVSDTVSTTITVDGDLVVKPLITAPANGAVVTGNAVTFSGVGAPSATITLSDGATGTATVDANGSWSVTAVLGYGPATVTATQSIFDVTAATSIDLSVIPVFAALTSPTAGTTYTTAPTEITGTALPGATVVVTLDGKQLDGVKFAAAAANARALAADAAWSVPIPGALAVGAHEITVVQTIDGVSSATLRASFTIAAPPAGGGDGAGSTPGSLPATGMDLASAAVPTAIGGALVLVAGALLLIARRRATRI</sequence>